<evidence type="ECO:0000256" key="1">
    <source>
        <dbReference type="SAM" id="Phobius"/>
    </source>
</evidence>
<protein>
    <submittedName>
        <fullName evidence="2">Uncharacterized protein</fullName>
    </submittedName>
</protein>
<sequence length="122" mass="14212">MQSVILKILISISWLYLFLLSIERQAKAVSTQSENGKFVIYQSTILGVYLFSLPMTKAAAVIRQSPGFHCFFMPARVTVLFRVRRYRRRCEGKWGRKCVFRSQFFITLLYLIVDGFILLSCN</sequence>
<organism evidence="2 3">
    <name type="scientific">Serratia marcescens</name>
    <dbReference type="NCBI Taxonomy" id="615"/>
    <lineage>
        <taxon>Bacteria</taxon>
        <taxon>Pseudomonadati</taxon>
        <taxon>Pseudomonadota</taxon>
        <taxon>Gammaproteobacteria</taxon>
        <taxon>Enterobacterales</taxon>
        <taxon>Yersiniaceae</taxon>
        <taxon>Serratia</taxon>
    </lineage>
</organism>
<dbReference type="RefSeq" id="WP_139286544.1">
    <property type="nucleotide sequence ID" value="NZ_CP026050.1"/>
</dbReference>
<dbReference type="AlphaFoldDB" id="A0ABD5BE05"/>
<evidence type="ECO:0000313" key="3">
    <source>
        <dbReference type="Proteomes" id="UP001234811"/>
    </source>
</evidence>
<dbReference type="EMBL" id="JAVIPQ010000077">
    <property type="protein sequence ID" value="MDQ9554734.1"/>
    <property type="molecule type" value="Genomic_DNA"/>
</dbReference>
<name>A0ABD5BE05_SERMA</name>
<reference evidence="2 3" key="1">
    <citation type="submission" date="2023-07" db="EMBL/GenBank/DDBJ databases">
        <title>Pathogens genome sequencing project 196.</title>
        <authorList>
            <person name="Cao X."/>
        </authorList>
    </citation>
    <scope>NUCLEOTIDE SEQUENCE [LARGE SCALE GENOMIC DNA]</scope>
    <source>
        <strain evidence="2 3">SM41</strain>
    </source>
</reference>
<accession>A0ABD5BE05</accession>
<evidence type="ECO:0000313" key="2">
    <source>
        <dbReference type="EMBL" id="MDQ9554734.1"/>
    </source>
</evidence>
<gene>
    <name evidence="2" type="ORF">RF091_04230</name>
</gene>
<dbReference type="Proteomes" id="UP001234811">
    <property type="component" value="Unassembled WGS sequence"/>
</dbReference>
<keyword evidence="1" id="KW-1133">Transmembrane helix</keyword>
<feature type="transmembrane region" description="Helical" evidence="1">
    <location>
        <begin position="98"/>
        <end position="119"/>
    </location>
</feature>
<proteinExistence type="predicted"/>
<keyword evidence="1" id="KW-0472">Membrane</keyword>
<keyword evidence="1" id="KW-0812">Transmembrane</keyword>
<comment type="caution">
    <text evidence="2">The sequence shown here is derived from an EMBL/GenBank/DDBJ whole genome shotgun (WGS) entry which is preliminary data.</text>
</comment>